<keyword evidence="3" id="KW-1185">Reference proteome</keyword>
<name>A0A8J5I9J6_ZINOF</name>
<sequence>MSFSSSGVRGGGHGVHVLKPRPWAFSGKSKSRSIRRGRRGKTTRRSKSEATFSAMLPRGFVPPSGSSWRHNGSPESAGLFCNGKVSSQSLPPPPPPCPKC</sequence>
<organism evidence="2 3">
    <name type="scientific">Zingiber officinale</name>
    <name type="common">Ginger</name>
    <name type="synonym">Amomum zingiber</name>
    <dbReference type="NCBI Taxonomy" id="94328"/>
    <lineage>
        <taxon>Eukaryota</taxon>
        <taxon>Viridiplantae</taxon>
        <taxon>Streptophyta</taxon>
        <taxon>Embryophyta</taxon>
        <taxon>Tracheophyta</taxon>
        <taxon>Spermatophyta</taxon>
        <taxon>Magnoliopsida</taxon>
        <taxon>Liliopsida</taxon>
        <taxon>Zingiberales</taxon>
        <taxon>Zingiberaceae</taxon>
        <taxon>Zingiber</taxon>
    </lineage>
</organism>
<protein>
    <submittedName>
        <fullName evidence="2">Uncharacterized protein</fullName>
    </submittedName>
</protein>
<proteinExistence type="predicted"/>
<reference evidence="2 3" key="1">
    <citation type="submission" date="2020-08" db="EMBL/GenBank/DDBJ databases">
        <title>Plant Genome Project.</title>
        <authorList>
            <person name="Zhang R.-G."/>
        </authorList>
    </citation>
    <scope>NUCLEOTIDE SEQUENCE [LARGE SCALE GENOMIC DNA]</scope>
    <source>
        <tissue evidence="2">Rhizome</tissue>
    </source>
</reference>
<dbReference type="Proteomes" id="UP000734854">
    <property type="component" value="Unassembled WGS sequence"/>
</dbReference>
<feature type="region of interest" description="Disordered" evidence="1">
    <location>
        <begin position="1"/>
        <end position="100"/>
    </location>
</feature>
<feature type="compositionally biased region" description="Pro residues" evidence="1">
    <location>
        <begin position="90"/>
        <end position="100"/>
    </location>
</feature>
<comment type="caution">
    <text evidence="2">The sequence shown here is derived from an EMBL/GenBank/DDBJ whole genome shotgun (WGS) entry which is preliminary data.</text>
</comment>
<accession>A0A8J5I9J6</accession>
<evidence type="ECO:0000256" key="1">
    <source>
        <dbReference type="SAM" id="MobiDB-lite"/>
    </source>
</evidence>
<evidence type="ECO:0000313" key="2">
    <source>
        <dbReference type="EMBL" id="KAG6530065.1"/>
    </source>
</evidence>
<feature type="compositionally biased region" description="Polar residues" evidence="1">
    <location>
        <begin position="64"/>
        <end position="74"/>
    </location>
</feature>
<dbReference type="EMBL" id="JACMSC010000003">
    <property type="protein sequence ID" value="KAG6530065.1"/>
    <property type="molecule type" value="Genomic_DNA"/>
</dbReference>
<feature type="compositionally biased region" description="Basic residues" evidence="1">
    <location>
        <begin position="29"/>
        <end position="45"/>
    </location>
</feature>
<evidence type="ECO:0000313" key="3">
    <source>
        <dbReference type="Proteomes" id="UP000734854"/>
    </source>
</evidence>
<dbReference type="AlphaFoldDB" id="A0A8J5I9J6"/>
<gene>
    <name evidence="2" type="ORF">ZIOFF_012286</name>
</gene>